<proteinExistence type="predicted"/>
<protein>
    <recommendedName>
        <fullName evidence="3">Glycosyl transferase family 2</fullName>
    </recommendedName>
</protein>
<name>A0A2S9YBA7_9BACT</name>
<dbReference type="OrthoDB" id="9797819at2"/>
<sequence>MFEAVVVCVDYADFLGLTLPRMLACFDELAVVTVGEDEQTQALARSHGARLVVSPRRNFKGLAFNLPALLNDGFAALRKSGWLVKLDADIYLPPGFERSMRETMTDPDKLYGAQRFFAEDRASFTRFCEQGDWDLLEPPYESLDAALGFFQGFHAETPHLAGRPTYYEEQRYVGPSQTNDRLFRAAFPEQGVRVLSDPVVHLGLDAIGTNWRGRVSPRFE</sequence>
<evidence type="ECO:0000313" key="2">
    <source>
        <dbReference type="Proteomes" id="UP000237968"/>
    </source>
</evidence>
<accession>A0A2S9YBA7</accession>
<dbReference type="RefSeq" id="WP_106391753.1">
    <property type="nucleotide sequence ID" value="NZ_PVNK01000119.1"/>
</dbReference>
<evidence type="ECO:0008006" key="3">
    <source>
        <dbReference type="Google" id="ProtNLM"/>
    </source>
</evidence>
<evidence type="ECO:0000313" key="1">
    <source>
        <dbReference type="EMBL" id="PRQ02408.1"/>
    </source>
</evidence>
<reference evidence="1 2" key="1">
    <citation type="submission" date="2018-03" db="EMBL/GenBank/DDBJ databases">
        <title>Draft Genome Sequences of the Obligatory Marine Myxobacteria Enhygromyxa salina SWB005.</title>
        <authorList>
            <person name="Poehlein A."/>
            <person name="Moghaddam J.A."/>
            <person name="Harms H."/>
            <person name="Alanjari M."/>
            <person name="Koenig G.M."/>
            <person name="Daniel R."/>
            <person name="Schaeberle T.F."/>
        </authorList>
    </citation>
    <scope>NUCLEOTIDE SEQUENCE [LARGE SCALE GENOMIC DNA]</scope>
    <source>
        <strain evidence="1 2">SWB005</strain>
    </source>
</reference>
<organism evidence="1 2">
    <name type="scientific">Enhygromyxa salina</name>
    <dbReference type="NCBI Taxonomy" id="215803"/>
    <lineage>
        <taxon>Bacteria</taxon>
        <taxon>Pseudomonadati</taxon>
        <taxon>Myxococcota</taxon>
        <taxon>Polyangia</taxon>
        <taxon>Nannocystales</taxon>
        <taxon>Nannocystaceae</taxon>
        <taxon>Enhygromyxa</taxon>
    </lineage>
</organism>
<dbReference type="InterPro" id="IPR029044">
    <property type="entry name" value="Nucleotide-diphossugar_trans"/>
</dbReference>
<keyword evidence="2" id="KW-1185">Reference proteome</keyword>
<gene>
    <name evidence="1" type="ORF">ENSA5_23350</name>
</gene>
<comment type="caution">
    <text evidence="1">The sequence shown here is derived from an EMBL/GenBank/DDBJ whole genome shotgun (WGS) entry which is preliminary data.</text>
</comment>
<dbReference type="SUPFAM" id="SSF53448">
    <property type="entry name" value="Nucleotide-diphospho-sugar transferases"/>
    <property type="match status" value="1"/>
</dbReference>
<dbReference type="Proteomes" id="UP000237968">
    <property type="component" value="Unassembled WGS sequence"/>
</dbReference>
<dbReference type="EMBL" id="PVNK01000119">
    <property type="protein sequence ID" value="PRQ02408.1"/>
    <property type="molecule type" value="Genomic_DNA"/>
</dbReference>
<dbReference type="Gene3D" id="3.90.550.10">
    <property type="entry name" value="Spore Coat Polysaccharide Biosynthesis Protein SpsA, Chain A"/>
    <property type="match status" value="1"/>
</dbReference>
<dbReference type="AlphaFoldDB" id="A0A2S9YBA7"/>